<name>A0A561TT88_9ACTN</name>
<reference evidence="1 2" key="1">
    <citation type="submission" date="2019-06" db="EMBL/GenBank/DDBJ databases">
        <title>Sequencing the genomes of 1000 actinobacteria strains.</title>
        <authorList>
            <person name="Klenk H.-P."/>
        </authorList>
    </citation>
    <scope>NUCLEOTIDE SEQUENCE [LARGE SCALE GENOMIC DNA]</scope>
    <source>
        <strain evidence="1 2">DSM 44826</strain>
    </source>
</reference>
<organism evidence="1 2">
    <name type="scientific">Kitasatospora viridis</name>
    <dbReference type="NCBI Taxonomy" id="281105"/>
    <lineage>
        <taxon>Bacteria</taxon>
        <taxon>Bacillati</taxon>
        <taxon>Actinomycetota</taxon>
        <taxon>Actinomycetes</taxon>
        <taxon>Kitasatosporales</taxon>
        <taxon>Streptomycetaceae</taxon>
        <taxon>Kitasatospora</taxon>
    </lineage>
</organism>
<evidence type="ECO:0008006" key="3">
    <source>
        <dbReference type="Google" id="ProtNLM"/>
    </source>
</evidence>
<dbReference type="Proteomes" id="UP000317940">
    <property type="component" value="Unassembled WGS sequence"/>
</dbReference>
<sequence length="169" mass="18948">MVKPLLYLDVDGPLNPFAARLLRRPRGYTSVRVDHEPKPFRIRLNPRHGPALLALDYELCWGTAWMASANQWIAPVVGLPELPFVDFAAVLHKKRADGVHWKTEPLIGHAAGRPFAWVDDELGELDEAFVAEHHGAPALLHRIDPRLGLREQDFAALARFARSVALSSR</sequence>
<evidence type="ECO:0000313" key="2">
    <source>
        <dbReference type="Proteomes" id="UP000317940"/>
    </source>
</evidence>
<dbReference type="EMBL" id="VIWT01000003">
    <property type="protein sequence ID" value="TWF90326.1"/>
    <property type="molecule type" value="Genomic_DNA"/>
</dbReference>
<dbReference type="RefSeq" id="WP_145909537.1">
    <property type="nucleotide sequence ID" value="NZ_BAAAMZ010000001.1"/>
</dbReference>
<proteinExistence type="predicted"/>
<protein>
    <recommendedName>
        <fullName evidence="3">Secreted protein</fullName>
    </recommendedName>
</protein>
<keyword evidence="2" id="KW-1185">Reference proteome</keyword>
<dbReference type="AlphaFoldDB" id="A0A561TT88"/>
<gene>
    <name evidence="1" type="ORF">FHX73_13370</name>
</gene>
<evidence type="ECO:0000313" key="1">
    <source>
        <dbReference type="EMBL" id="TWF90326.1"/>
    </source>
</evidence>
<accession>A0A561TT88</accession>
<dbReference type="OrthoDB" id="5124141at2"/>
<comment type="caution">
    <text evidence="1">The sequence shown here is derived from an EMBL/GenBank/DDBJ whole genome shotgun (WGS) entry which is preliminary data.</text>
</comment>